<dbReference type="GO" id="GO:0034194">
    <property type="term" value="P:D-galactonate catabolic process"/>
    <property type="evidence" value="ECO:0007669"/>
    <property type="project" value="InterPro"/>
</dbReference>
<comment type="caution">
    <text evidence="1">The sequence shown here is derived from an EMBL/GenBank/DDBJ whole genome shotgun (WGS) entry which is preliminary data.</text>
</comment>
<evidence type="ECO:0000313" key="1">
    <source>
        <dbReference type="EMBL" id="MBB1086982.1"/>
    </source>
</evidence>
<gene>
    <name evidence="1" type="ORF">H4F99_00610</name>
</gene>
<accession>A0A7W3U138</accession>
<dbReference type="Proteomes" id="UP000552587">
    <property type="component" value="Unassembled WGS sequence"/>
</dbReference>
<keyword evidence="1" id="KW-0418">Kinase</keyword>
<reference evidence="1 2" key="1">
    <citation type="submission" date="2020-07" db="EMBL/GenBank/DDBJ databases">
        <authorList>
            <person name="Xu S."/>
            <person name="Li A."/>
        </authorList>
    </citation>
    <scope>NUCLEOTIDE SEQUENCE [LARGE SCALE GENOMIC DNA]</scope>
    <source>
        <strain evidence="1 2">SG-8</strain>
    </source>
</reference>
<dbReference type="GO" id="GO:0008671">
    <property type="term" value="F:2-dehydro-3-deoxygalactonokinase activity"/>
    <property type="evidence" value="ECO:0007669"/>
    <property type="project" value="InterPro"/>
</dbReference>
<evidence type="ECO:0000313" key="2">
    <source>
        <dbReference type="Proteomes" id="UP000552587"/>
    </source>
</evidence>
<dbReference type="Gene3D" id="3.30.420.310">
    <property type="entry name" value="2-keto-3-deoxy-galactonokinase, C-terminal domain"/>
    <property type="match status" value="1"/>
</dbReference>
<dbReference type="EMBL" id="JACHTE010000001">
    <property type="protein sequence ID" value="MBB1086982.1"/>
    <property type="molecule type" value="Genomic_DNA"/>
</dbReference>
<name>A0A7W3U138_9GAMM</name>
<keyword evidence="2" id="KW-1185">Reference proteome</keyword>
<protein>
    <submittedName>
        <fullName evidence="1">2-dehydro-3-deoxygalactonokinase</fullName>
    </submittedName>
</protein>
<dbReference type="Gene3D" id="3.30.420.300">
    <property type="entry name" value="2-keto-3-deoxy-galactonokinase, substrate binding domain"/>
    <property type="match status" value="1"/>
</dbReference>
<dbReference type="InterPro" id="IPR007729">
    <property type="entry name" value="DGOK"/>
</dbReference>
<dbReference type="InterPro" id="IPR042257">
    <property type="entry name" value="DGOK_C"/>
</dbReference>
<sequence>MIAVDWGGSRLRAYRLDGQGNVLASRQGAWGALECGQRFDEVLVATLGDWDDSAVVMCGMIGARGGWHEMPYLACPIGIDEIARGLQRLPGGTSDGRDAWLVPGLRCAEGNATPDVMRGEESQLAALLDAMPAGEFRVCLPGTHCKWVRVRDGRILGFSTSMTGEVYALLRHRSVLGRLMPAGDDALDGDAFDLGLERARSPGGLLRHVFEVRTAALFDRLPPSSLSSFLSGLLIGHELRGTLEGSSAGRGPVHLVGSQQTLEPYARALARQGMEVERHAEDLVARGLHGIWARRASSP</sequence>
<dbReference type="RefSeq" id="WP_182667776.1">
    <property type="nucleotide sequence ID" value="NZ_JACHTE010000001.1"/>
</dbReference>
<organism evidence="1 2">
    <name type="scientific">Marilutibacter penaei</name>
    <dbReference type="NCBI Taxonomy" id="2759900"/>
    <lineage>
        <taxon>Bacteria</taxon>
        <taxon>Pseudomonadati</taxon>
        <taxon>Pseudomonadota</taxon>
        <taxon>Gammaproteobacteria</taxon>
        <taxon>Lysobacterales</taxon>
        <taxon>Lysobacteraceae</taxon>
        <taxon>Marilutibacter</taxon>
    </lineage>
</organism>
<dbReference type="AlphaFoldDB" id="A0A7W3U138"/>
<dbReference type="Pfam" id="PF05035">
    <property type="entry name" value="DGOK"/>
    <property type="match status" value="1"/>
</dbReference>
<keyword evidence="1" id="KW-0808">Transferase</keyword>
<dbReference type="InterPro" id="IPR042258">
    <property type="entry name" value="DGOK_N"/>
</dbReference>
<proteinExistence type="predicted"/>